<proteinExistence type="predicted"/>
<name>A0ACD3QUL3_LARCR</name>
<protein>
    <submittedName>
        <fullName evidence="1">Uncharacterized protein</fullName>
    </submittedName>
</protein>
<accession>A0ACD3QUL3</accession>
<gene>
    <name evidence="1" type="ORF">E3U43_019964</name>
</gene>
<evidence type="ECO:0000313" key="1">
    <source>
        <dbReference type="EMBL" id="TMS10971.1"/>
    </source>
</evidence>
<dbReference type="Proteomes" id="UP000793456">
    <property type="component" value="Chromosome XIV"/>
</dbReference>
<keyword evidence="2" id="KW-1185">Reference proteome</keyword>
<reference evidence="1" key="1">
    <citation type="submission" date="2018-11" db="EMBL/GenBank/DDBJ databases">
        <title>The sequence and de novo assembly of Larimichthys crocea genome using PacBio and Hi-C technologies.</title>
        <authorList>
            <person name="Xu P."/>
            <person name="Chen B."/>
            <person name="Zhou Z."/>
            <person name="Ke Q."/>
            <person name="Wu Y."/>
            <person name="Bai H."/>
            <person name="Pu F."/>
        </authorList>
    </citation>
    <scope>NUCLEOTIDE SEQUENCE</scope>
    <source>
        <tissue evidence="1">Muscle</tissue>
    </source>
</reference>
<organism evidence="1 2">
    <name type="scientific">Larimichthys crocea</name>
    <name type="common">Large yellow croaker</name>
    <name type="synonym">Pseudosciaena crocea</name>
    <dbReference type="NCBI Taxonomy" id="215358"/>
    <lineage>
        <taxon>Eukaryota</taxon>
        <taxon>Metazoa</taxon>
        <taxon>Chordata</taxon>
        <taxon>Craniata</taxon>
        <taxon>Vertebrata</taxon>
        <taxon>Euteleostomi</taxon>
        <taxon>Actinopterygii</taxon>
        <taxon>Neopterygii</taxon>
        <taxon>Teleostei</taxon>
        <taxon>Neoteleostei</taxon>
        <taxon>Acanthomorphata</taxon>
        <taxon>Eupercaria</taxon>
        <taxon>Sciaenidae</taxon>
        <taxon>Larimichthys</taxon>
    </lineage>
</organism>
<evidence type="ECO:0000313" key="2">
    <source>
        <dbReference type="Proteomes" id="UP000793456"/>
    </source>
</evidence>
<sequence length="248" mass="27724">MAVWTEPPVSLTSCKRHFPPHRALQLKLDFFGSCQSCVALICVWDLPMTGQDGRMGLQPGQIISRMSSVKPRASHTLWARVQTKPLSFGSSADKSIIVLWELWGVVLMETPIKHSFSSTLIESLCVWSSARSASQYVPTSGSCRNRCFELVELEPPNCRCDNLCKTYNGCCSDFDQLCLRTVGGYECSKDRCGETRNEQHACHCSDDCLARGDCCTNYRTLCKGDTSWLQDECEEIKTAECPAGYVYI</sequence>
<comment type="caution">
    <text evidence="1">The sequence shown here is derived from an EMBL/GenBank/DDBJ whole genome shotgun (WGS) entry which is preliminary data.</text>
</comment>
<dbReference type="EMBL" id="CM011687">
    <property type="protein sequence ID" value="TMS10971.1"/>
    <property type="molecule type" value="Genomic_DNA"/>
</dbReference>